<organism evidence="2 3">
    <name type="scientific">Streptomyces filamentosus</name>
    <name type="common">Streptomyces roseosporus</name>
    <dbReference type="NCBI Taxonomy" id="67294"/>
    <lineage>
        <taxon>Bacteria</taxon>
        <taxon>Bacillati</taxon>
        <taxon>Actinomycetota</taxon>
        <taxon>Actinomycetes</taxon>
        <taxon>Kitasatosporales</taxon>
        <taxon>Streptomycetaceae</taxon>
        <taxon>Streptomyces</taxon>
    </lineage>
</organism>
<keyword evidence="3" id="KW-1185">Reference proteome</keyword>
<reference evidence="2" key="2">
    <citation type="submission" date="2020-09" db="EMBL/GenBank/DDBJ databases">
        <authorList>
            <person name="Sun Q."/>
            <person name="Ohkuma M."/>
        </authorList>
    </citation>
    <scope>NUCLEOTIDE SEQUENCE</scope>
    <source>
        <strain evidence="2">JCM 4122</strain>
    </source>
</reference>
<evidence type="ECO:0000259" key="1">
    <source>
        <dbReference type="PROSITE" id="PS51186"/>
    </source>
</evidence>
<proteinExistence type="predicted"/>
<sequence>MQHDASPEPTPPVRIGRARFRDLDTVCDLLSLVSPGEPVPRTVPVALSLPPGRLTHGDCLCLTARRGDRIVGVLMASPPHWTETHPLRIELVRSVLYIGGVAVAPDVRGQGIASELLRAAEHHSRLAGLRLLVLEHPPGLAGFYTRHGYTAGQERLLVALPNGMQVRKMPGHQSAVKPLVPGVGLTEVPGAPARVVTGLLPGCAVPPSARYRHGRLVL</sequence>
<reference evidence="2" key="1">
    <citation type="journal article" date="2014" name="Int. J. Syst. Evol. Microbiol.">
        <title>Complete genome sequence of Corynebacterium casei LMG S-19264T (=DSM 44701T), isolated from a smear-ripened cheese.</title>
        <authorList>
            <consortium name="US DOE Joint Genome Institute (JGI-PGF)"/>
            <person name="Walter F."/>
            <person name="Albersmeier A."/>
            <person name="Kalinowski J."/>
            <person name="Ruckert C."/>
        </authorList>
    </citation>
    <scope>NUCLEOTIDE SEQUENCE</scope>
    <source>
        <strain evidence="2">JCM 4122</strain>
    </source>
</reference>
<dbReference type="RefSeq" id="WP_190043376.1">
    <property type="nucleotide sequence ID" value="NZ_BNBE01000002.1"/>
</dbReference>
<dbReference type="Proteomes" id="UP000632849">
    <property type="component" value="Unassembled WGS sequence"/>
</dbReference>
<dbReference type="InterPro" id="IPR000182">
    <property type="entry name" value="GNAT_dom"/>
</dbReference>
<dbReference type="AlphaFoldDB" id="A0A919BVB7"/>
<dbReference type="CDD" id="cd04301">
    <property type="entry name" value="NAT_SF"/>
    <property type="match status" value="1"/>
</dbReference>
<dbReference type="PROSITE" id="PS51186">
    <property type="entry name" value="GNAT"/>
    <property type="match status" value="1"/>
</dbReference>
<accession>A0A919BVB7</accession>
<dbReference type="EMBL" id="BNBE01000002">
    <property type="protein sequence ID" value="GHG13976.1"/>
    <property type="molecule type" value="Genomic_DNA"/>
</dbReference>
<dbReference type="InterPro" id="IPR016181">
    <property type="entry name" value="Acyl_CoA_acyltransferase"/>
</dbReference>
<evidence type="ECO:0000313" key="3">
    <source>
        <dbReference type="Proteomes" id="UP000632849"/>
    </source>
</evidence>
<dbReference type="GO" id="GO:0016747">
    <property type="term" value="F:acyltransferase activity, transferring groups other than amino-acyl groups"/>
    <property type="evidence" value="ECO:0007669"/>
    <property type="project" value="InterPro"/>
</dbReference>
<evidence type="ECO:0000313" key="2">
    <source>
        <dbReference type="EMBL" id="GHG13976.1"/>
    </source>
</evidence>
<dbReference type="Pfam" id="PF00583">
    <property type="entry name" value="Acetyltransf_1"/>
    <property type="match status" value="1"/>
</dbReference>
<comment type="caution">
    <text evidence="2">The sequence shown here is derived from an EMBL/GenBank/DDBJ whole genome shotgun (WGS) entry which is preliminary data.</text>
</comment>
<gene>
    <name evidence="2" type="ORF">GCM10017667_55140</name>
</gene>
<dbReference type="Gene3D" id="3.40.630.30">
    <property type="match status" value="1"/>
</dbReference>
<feature type="domain" description="N-acetyltransferase" evidence="1">
    <location>
        <begin position="13"/>
        <end position="167"/>
    </location>
</feature>
<dbReference type="SUPFAM" id="SSF55729">
    <property type="entry name" value="Acyl-CoA N-acyltransferases (Nat)"/>
    <property type="match status" value="1"/>
</dbReference>
<protein>
    <recommendedName>
        <fullName evidence="1">N-acetyltransferase domain-containing protein</fullName>
    </recommendedName>
</protein>
<name>A0A919BVB7_STRFL</name>